<protein>
    <submittedName>
        <fullName evidence="2">Uncharacterized protein</fullName>
    </submittedName>
</protein>
<sequence length="138" mass="15281">MFLLIHLFLFLFNGSYPIDMSSSVNLYTKDGFGRSSTFEAGHATAKLGRNNSIKDQAKLEDPAYLCFFFVSRIRILKYIEKGFIERAFTGRAGRGTHPTSVDSDDDISIVAVDSSSDPTILSSSLTRSALFQGVEYGF</sequence>
<evidence type="ECO:0000256" key="1">
    <source>
        <dbReference type="SAM" id="SignalP"/>
    </source>
</evidence>
<reference evidence="2 3" key="1">
    <citation type="journal article" date="2020" name="Genomics">
        <title>Complete, high-quality genomes from long-read metagenomic sequencing of two wolf lichen thalli reveals enigmatic genome architecture.</title>
        <authorList>
            <person name="McKenzie S.K."/>
            <person name="Walston R.F."/>
            <person name="Allen J.L."/>
        </authorList>
    </citation>
    <scope>NUCLEOTIDE SEQUENCE [LARGE SCALE GENOMIC DNA]</scope>
    <source>
        <strain evidence="2">WasteWater2</strain>
    </source>
</reference>
<dbReference type="Proteomes" id="UP000578531">
    <property type="component" value="Unassembled WGS sequence"/>
</dbReference>
<proteinExistence type="predicted"/>
<evidence type="ECO:0000313" key="2">
    <source>
        <dbReference type="EMBL" id="KAF6238722.1"/>
    </source>
</evidence>
<dbReference type="RefSeq" id="XP_037168021.1">
    <property type="nucleotide sequence ID" value="XM_037305156.1"/>
</dbReference>
<name>A0A8H6L7L6_9LECA</name>
<dbReference type="EMBL" id="JACCJC010000008">
    <property type="protein sequence ID" value="KAF6238722.1"/>
    <property type="molecule type" value="Genomic_DNA"/>
</dbReference>
<keyword evidence="3" id="KW-1185">Reference proteome</keyword>
<feature type="signal peptide" evidence="1">
    <location>
        <begin position="1"/>
        <end position="17"/>
    </location>
</feature>
<dbReference type="AlphaFoldDB" id="A0A8H6L7L6"/>
<evidence type="ECO:0000313" key="3">
    <source>
        <dbReference type="Proteomes" id="UP000578531"/>
    </source>
</evidence>
<organism evidence="2 3">
    <name type="scientific">Letharia columbiana</name>
    <dbReference type="NCBI Taxonomy" id="112416"/>
    <lineage>
        <taxon>Eukaryota</taxon>
        <taxon>Fungi</taxon>
        <taxon>Dikarya</taxon>
        <taxon>Ascomycota</taxon>
        <taxon>Pezizomycotina</taxon>
        <taxon>Lecanoromycetes</taxon>
        <taxon>OSLEUM clade</taxon>
        <taxon>Lecanoromycetidae</taxon>
        <taxon>Lecanorales</taxon>
        <taxon>Lecanorineae</taxon>
        <taxon>Parmeliaceae</taxon>
        <taxon>Letharia</taxon>
    </lineage>
</organism>
<dbReference type="GeneID" id="59284897"/>
<gene>
    <name evidence="2" type="ORF">HO173_003228</name>
</gene>
<comment type="caution">
    <text evidence="2">The sequence shown here is derived from an EMBL/GenBank/DDBJ whole genome shotgun (WGS) entry which is preliminary data.</text>
</comment>
<accession>A0A8H6L7L6</accession>
<keyword evidence="1" id="KW-0732">Signal</keyword>
<feature type="chain" id="PRO_5034885292" evidence="1">
    <location>
        <begin position="18"/>
        <end position="138"/>
    </location>
</feature>